<dbReference type="EMBL" id="NCKW01005189">
    <property type="protein sequence ID" value="POM73317.1"/>
    <property type="molecule type" value="Genomic_DNA"/>
</dbReference>
<accession>A0A2P4Y699</accession>
<organism evidence="1 2">
    <name type="scientific">Phytophthora palmivora</name>
    <dbReference type="NCBI Taxonomy" id="4796"/>
    <lineage>
        <taxon>Eukaryota</taxon>
        <taxon>Sar</taxon>
        <taxon>Stramenopiles</taxon>
        <taxon>Oomycota</taxon>
        <taxon>Peronosporomycetes</taxon>
        <taxon>Peronosporales</taxon>
        <taxon>Peronosporaceae</taxon>
        <taxon>Phytophthora</taxon>
    </lineage>
</organism>
<name>A0A2P4Y699_9STRA</name>
<reference evidence="1 2" key="1">
    <citation type="journal article" date="2017" name="Genome Biol. Evol.">
        <title>Phytophthora megakarya and P. palmivora, closely related causal agents of cacao black pod rot, underwent increases in genome sizes and gene numbers by different mechanisms.</title>
        <authorList>
            <person name="Ali S.S."/>
            <person name="Shao J."/>
            <person name="Lary D.J."/>
            <person name="Kronmiller B."/>
            <person name="Shen D."/>
            <person name="Strem M.D."/>
            <person name="Amoako-Attah I."/>
            <person name="Akrofi A.Y."/>
            <person name="Begoude B.A."/>
            <person name="Ten Hoopen G.M."/>
            <person name="Coulibaly K."/>
            <person name="Kebe B.I."/>
            <person name="Melnick R.L."/>
            <person name="Guiltinan M.J."/>
            <person name="Tyler B.M."/>
            <person name="Meinhardt L.W."/>
            <person name="Bailey B.A."/>
        </authorList>
    </citation>
    <scope>NUCLEOTIDE SEQUENCE [LARGE SCALE GENOMIC DNA]</scope>
    <source>
        <strain evidence="2">sbr112.9</strain>
    </source>
</reference>
<evidence type="ECO:0000313" key="1">
    <source>
        <dbReference type="EMBL" id="POM73317.1"/>
    </source>
</evidence>
<dbReference type="AlphaFoldDB" id="A0A2P4Y699"/>
<comment type="caution">
    <text evidence="1">The sequence shown here is derived from an EMBL/GenBank/DDBJ whole genome shotgun (WGS) entry which is preliminary data.</text>
</comment>
<dbReference type="OrthoDB" id="2019644at2759"/>
<proteinExistence type="predicted"/>
<protein>
    <submittedName>
        <fullName evidence="1">Uncharacterized protein</fullName>
    </submittedName>
</protein>
<dbReference type="Proteomes" id="UP000237271">
    <property type="component" value="Unassembled WGS sequence"/>
</dbReference>
<evidence type="ECO:0000313" key="2">
    <source>
        <dbReference type="Proteomes" id="UP000237271"/>
    </source>
</evidence>
<gene>
    <name evidence="1" type="ORF">PHPALM_9845</name>
</gene>
<sequence>MSALKLCAGGQQSQPISVSLLREVSYVTFVFRYVIQFPDLCEEALATAKWEKIAQLILQVFLHFGAELVPPSDDIDGMSDSNDASWWNMSPAEEQRNATIQRFSCVDCEEKLLEQCDATAMKSSGSASLLHMSLLGEEKLYASRMILCNAVAFCASRMMLAVGGANAAPLLSITNKAQPQNRNQFPSMTSVDPRAFAAATDPLWMQAPSINDFTARFDTVVFALETSKQLVDALFAVKNEAASARSISVSSASSHQRSLRRREHLCDTTPLENVLEYHADSLAFVVENMLVVLLLHFAHYLGHPETASNNGAVQHTLGKVLVIVSEIENNPFIHAIARRLRELASNS</sequence>
<keyword evidence="2" id="KW-1185">Reference proteome</keyword>